<protein>
    <recommendedName>
        <fullName evidence="1">JmjC domain-containing protein</fullName>
    </recommendedName>
</protein>
<dbReference type="AlphaFoldDB" id="A0AAD3D0V4"/>
<dbReference type="Proteomes" id="UP001054902">
    <property type="component" value="Unassembled WGS sequence"/>
</dbReference>
<feature type="domain" description="JmjC" evidence="1">
    <location>
        <begin position="155"/>
        <end position="313"/>
    </location>
</feature>
<gene>
    <name evidence="2" type="ORF">CTEN210_12028</name>
</gene>
<name>A0AAD3D0V4_9STRA</name>
<dbReference type="PROSITE" id="PS51184">
    <property type="entry name" value="JMJC"/>
    <property type="match status" value="1"/>
</dbReference>
<evidence type="ECO:0000313" key="2">
    <source>
        <dbReference type="EMBL" id="GFH55552.1"/>
    </source>
</evidence>
<organism evidence="2 3">
    <name type="scientific">Chaetoceros tenuissimus</name>
    <dbReference type="NCBI Taxonomy" id="426638"/>
    <lineage>
        <taxon>Eukaryota</taxon>
        <taxon>Sar</taxon>
        <taxon>Stramenopiles</taxon>
        <taxon>Ochrophyta</taxon>
        <taxon>Bacillariophyta</taxon>
        <taxon>Coscinodiscophyceae</taxon>
        <taxon>Chaetocerotophycidae</taxon>
        <taxon>Chaetocerotales</taxon>
        <taxon>Chaetocerotaceae</taxon>
        <taxon>Chaetoceros</taxon>
    </lineage>
</organism>
<evidence type="ECO:0000313" key="3">
    <source>
        <dbReference type="Proteomes" id="UP001054902"/>
    </source>
</evidence>
<keyword evidence="3" id="KW-1185">Reference proteome</keyword>
<dbReference type="InterPro" id="IPR003347">
    <property type="entry name" value="JmjC_dom"/>
</dbReference>
<accession>A0AAD3D0V4</accession>
<reference evidence="2 3" key="1">
    <citation type="journal article" date="2021" name="Sci. Rep.">
        <title>The genome of the diatom Chaetoceros tenuissimus carries an ancient integrated fragment of an extant virus.</title>
        <authorList>
            <person name="Hongo Y."/>
            <person name="Kimura K."/>
            <person name="Takaki Y."/>
            <person name="Yoshida Y."/>
            <person name="Baba S."/>
            <person name="Kobayashi G."/>
            <person name="Nagasaki K."/>
            <person name="Hano T."/>
            <person name="Tomaru Y."/>
        </authorList>
    </citation>
    <scope>NUCLEOTIDE SEQUENCE [LARGE SCALE GENOMIC DNA]</scope>
    <source>
        <strain evidence="2 3">NIES-3715</strain>
    </source>
</reference>
<proteinExistence type="predicted"/>
<comment type="caution">
    <text evidence="2">The sequence shown here is derived from an EMBL/GenBank/DDBJ whole genome shotgun (WGS) entry which is preliminary data.</text>
</comment>
<sequence>MLRYAMRCDAIRREATNLIIKLCHDKKTGLRYFNNGQLPNRTVEIRQNCTGLTTLPFTVHHPVLFKNCLSQNATVEDFILFENNPQNLFPACKGQKLLRYFQFVNYNGETKPIIEDVPCDTSTLREKMDAFYRHKLSNKYDGATSENNTEEDQSYFEVHTYMMNDQEKSKMELNIKSLMKAPPENSLTQKMLGVTMTVFLHAGRSAVYYLHSHMDHFLSFCLAEEKTWHLIDPMYSDSFDSVWSGNAQIQLREKEPNVPHLIVKQEKGDILFIPPWWLHETMVKKTAKNIGFNLHYGIRGQVTLELAHLFRNNPSFFY</sequence>
<dbReference type="SUPFAM" id="SSF51197">
    <property type="entry name" value="Clavaminate synthase-like"/>
    <property type="match status" value="1"/>
</dbReference>
<dbReference type="Gene3D" id="2.60.120.650">
    <property type="entry name" value="Cupin"/>
    <property type="match status" value="1"/>
</dbReference>
<dbReference type="EMBL" id="BLLK01000049">
    <property type="protein sequence ID" value="GFH55552.1"/>
    <property type="molecule type" value="Genomic_DNA"/>
</dbReference>
<evidence type="ECO:0000259" key="1">
    <source>
        <dbReference type="PROSITE" id="PS51184"/>
    </source>
</evidence>